<protein>
    <recommendedName>
        <fullName evidence="2">alpha-L-rhamnosidase</fullName>
        <ecNumber evidence="2">3.2.1.40</ecNumber>
    </recommendedName>
</protein>
<evidence type="ECO:0000313" key="7">
    <source>
        <dbReference type="Proteomes" id="UP000260680"/>
    </source>
</evidence>
<dbReference type="Pfam" id="PF05592">
    <property type="entry name" value="Bac_rhamnosid"/>
    <property type="match status" value="1"/>
</dbReference>
<name>A0A3E2NF19_9FIRM</name>
<dbReference type="GO" id="GO:0030596">
    <property type="term" value="F:alpha-L-rhamnosidase activity"/>
    <property type="evidence" value="ECO:0007669"/>
    <property type="project" value="UniProtKB-EC"/>
</dbReference>
<dbReference type="OrthoDB" id="9815108at2"/>
<evidence type="ECO:0000256" key="1">
    <source>
        <dbReference type="ARBA" id="ARBA00001445"/>
    </source>
</evidence>
<evidence type="ECO:0000256" key="2">
    <source>
        <dbReference type="ARBA" id="ARBA00012652"/>
    </source>
</evidence>
<dbReference type="PANTHER" id="PTHR33307:SF6">
    <property type="entry name" value="ALPHA-RHAMNOSIDASE (EUROFUNG)-RELATED"/>
    <property type="match status" value="1"/>
</dbReference>
<dbReference type="InterPro" id="IPR035396">
    <property type="entry name" value="Bac_rhamnosid6H"/>
</dbReference>
<evidence type="ECO:0000313" key="6">
    <source>
        <dbReference type="EMBL" id="RFZ79575.1"/>
    </source>
</evidence>
<dbReference type="Gene3D" id="2.60.420.10">
    <property type="entry name" value="Maltose phosphorylase, domain 3"/>
    <property type="match status" value="1"/>
</dbReference>
<proteinExistence type="predicted"/>
<dbReference type="InterPro" id="IPR008928">
    <property type="entry name" value="6-hairpin_glycosidase_sf"/>
</dbReference>
<dbReference type="Proteomes" id="UP000260680">
    <property type="component" value="Unassembled WGS sequence"/>
</dbReference>
<accession>A0A3E2NF19</accession>
<dbReference type="InterPro" id="IPR016007">
    <property type="entry name" value="Alpha_rhamnosid"/>
</dbReference>
<evidence type="ECO:0000259" key="5">
    <source>
        <dbReference type="Pfam" id="PF17389"/>
    </source>
</evidence>
<organism evidence="6 7">
    <name type="scientific">Lacrimispora amygdalina</name>
    <dbReference type="NCBI Taxonomy" id="253257"/>
    <lineage>
        <taxon>Bacteria</taxon>
        <taxon>Bacillati</taxon>
        <taxon>Bacillota</taxon>
        <taxon>Clostridia</taxon>
        <taxon>Lachnospirales</taxon>
        <taxon>Lachnospiraceae</taxon>
        <taxon>Lacrimispora</taxon>
    </lineage>
</organism>
<feature type="domain" description="Alpha-L-rhamnosidase six-hairpin glycosidase" evidence="5">
    <location>
        <begin position="326"/>
        <end position="662"/>
    </location>
</feature>
<comment type="caution">
    <text evidence="6">The sequence shown here is derived from an EMBL/GenBank/DDBJ whole genome shotgun (WGS) entry which is preliminary data.</text>
</comment>
<dbReference type="PANTHER" id="PTHR33307">
    <property type="entry name" value="ALPHA-RHAMNOSIDASE (EUROFUNG)"/>
    <property type="match status" value="1"/>
</dbReference>
<dbReference type="InterPro" id="IPR008902">
    <property type="entry name" value="Rhamnosid_concanavalin"/>
</dbReference>
<sequence>MITPALTWYTIDQLKDIEPENPYHKETQPKELRKFGVENLHVLARSTFTVDQTPSEYTLYLSADDYYKLYINGNFITQGPAPAYPEKYYYNKIDITPYLLEGDNVIAVHLYYFGAVNRVFNSADGRFGVAAEIVNEQTLTSTSLAWKHMISNAYSGETVGYTVQYLEDFDSRKWDEEWNQLAFDDSTWEEMSLAQWADYQLIEQPTQTLAIKEQPVELISEISQGHWKVDVGQEVTGSLVLRAKGASGQKIEIRCAEDLDENGDVHYDWPQKIKYQEFWTLADGECRLEAYEYKGFRYAELIVDEGVELLEVKLLLRHYPMDEALCTLTSSVPNLDAVFQLCKNGVRLGTQEGYIDCPTREKGQYLGDSMITSRSQVWLTGKTDMLRKCVDQFAQTRTISEGLMSVSPGSYMQEIADFSLLWSQLLMTDYSFTGDKEFLRTYYPTAKGIVTYFKTFERQDFLLEDVYEKWNLVDWPQEFRDDYDFDLGGADVMNDPVGKGCHNVINALYLGAYKVLNQIETILDLPLTPGWDTLYQSFLKVFYNEQTKLFIDAEGSNHSALHSNMYPLYFDFAPAEAKETMTNLLIERGFNCGVMTTYFIMKDLARAGRKDVVYQLLISEEENSWMNMIKNGATTCSEVWEKTKKWNFSFCHPWASAPISIIIEEIAGITLNPDTSDGFVFQPAVPDEVDIFSLTVPLGEKRIVVYKDEDGKVSIKYETIR</sequence>
<dbReference type="Gene3D" id="1.50.10.10">
    <property type="match status" value="1"/>
</dbReference>
<feature type="domain" description="Bacterial alpha-L-rhamnosidase N-terminal" evidence="4">
    <location>
        <begin position="55"/>
        <end position="212"/>
    </location>
</feature>
<dbReference type="InterPro" id="IPR012341">
    <property type="entry name" value="6hp_glycosidase-like_sf"/>
</dbReference>
<dbReference type="AlphaFoldDB" id="A0A3E2NF19"/>
<evidence type="ECO:0000259" key="3">
    <source>
        <dbReference type="Pfam" id="PF05592"/>
    </source>
</evidence>
<comment type="catalytic activity">
    <reaction evidence="1">
        <text>Hydrolysis of terminal non-reducing alpha-L-rhamnose residues in alpha-L-rhamnosides.</text>
        <dbReference type="EC" id="3.2.1.40"/>
    </reaction>
</comment>
<dbReference type="RefSeq" id="WP_117416339.1">
    <property type="nucleotide sequence ID" value="NZ_QOHO01000021.1"/>
</dbReference>
<dbReference type="SUPFAM" id="SSF49785">
    <property type="entry name" value="Galactose-binding domain-like"/>
    <property type="match status" value="1"/>
</dbReference>
<dbReference type="Pfam" id="PF08531">
    <property type="entry name" value="Bac_rhamnosid_N"/>
    <property type="match status" value="1"/>
</dbReference>
<dbReference type="Pfam" id="PF17389">
    <property type="entry name" value="Bac_rhamnosid6H"/>
    <property type="match status" value="1"/>
</dbReference>
<dbReference type="SUPFAM" id="SSF48208">
    <property type="entry name" value="Six-hairpin glycosidases"/>
    <property type="match status" value="1"/>
</dbReference>
<dbReference type="InterPro" id="IPR013737">
    <property type="entry name" value="Bac_rhamnosid_N"/>
</dbReference>
<dbReference type="EC" id="3.2.1.40" evidence="2"/>
<feature type="domain" description="Alpha-L-rhamnosidase concanavalin-like" evidence="3">
    <location>
        <begin position="222"/>
        <end position="301"/>
    </location>
</feature>
<dbReference type="InterPro" id="IPR008979">
    <property type="entry name" value="Galactose-bd-like_sf"/>
</dbReference>
<gene>
    <name evidence="6" type="ORF">DS742_07315</name>
</gene>
<dbReference type="EMBL" id="QOHO01000021">
    <property type="protein sequence ID" value="RFZ79575.1"/>
    <property type="molecule type" value="Genomic_DNA"/>
</dbReference>
<reference evidence="6 7" key="1">
    <citation type="submission" date="2018-07" db="EMBL/GenBank/DDBJ databases">
        <title>New species, Clostridium PI-S10-A1B.</title>
        <authorList>
            <person name="Krishna G."/>
            <person name="Summeta K."/>
            <person name="Shikha S."/>
            <person name="Prabhu P.B."/>
            <person name="Suresh K."/>
        </authorList>
    </citation>
    <scope>NUCLEOTIDE SEQUENCE [LARGE SCALE GENOMIC DNA]</scope>
    <source>
        <strain evidence="6 7">PI-S10-A1B</strain>
    </source>
</reference>
<evidence type="ECO:0000259" key="4">
    <source>
        <dbReference type="Pfam" id="PF08531"/>
    </source>
</evidence>
<dbReference type="GO" id="GO:0005975">
    <property type="term" value="P:carbohydrate metabolic process"/>
    <property type="evidence" value="ECO:0007669"/>
    <property type="project" value="InterPro"/>
</dbReference>
<dbReference type="Gene3D" id="2.60.120.260">
    <property type="entry name" value="Galactose-binding domain-like"/>
    <property type="match status" value="2"/>
</dbReference>